<feature type="region of interest" description="Disordered" evidence="1">
    <location>
        <begin position="1"/>
        <end position="36"/>
    </location>
</feature>
<name>A0A179GX10_PURLI</name>
<dbReference type="AlphaFoldDB" id="A0A179GX10"/>
<protein>
    <submittedName>
        <fullName evidence="2">Uncharacterized protein</fullName>
    </submittedName>
</protein>
<accession>A0A179GX10</accession>
<gene>
    <name evidence="2" type="ORF">VFPBJ_04404</name>
</gene>
<evidence type="ECO:0000313" key="2">
    <source>
        <dbReference type="EMBL" id="OAQ81820.1"/>
    </source>
</evidence>
<dbReference type="Proteomes" id="UP000078240">
    <property type="component" value="Unassembled WGS sequence"/>
</dbReference>
<comment type="caution">
    <text evidence="2">The sequence shown here is derived from an EMBL/GenBank/DDBJ whole genome shotgun (WGS) entry which is preliminary data.</text>
</comment>
<organism evidence="2 3">
    <name type="scientific">Purpureocillium lilacinum</name>
    <name type="common">Paecilomyces lilacinus</name>
    <dbReference type="NCBI Taxonomy" id="33203"/>
    <lineage>
        <taxon>Eukaryota</taxon>
        <taxon>Fungi</taxon>
        <taxon>Dikarya</taxon>
        <taxon>Ascomycota</taxon>
        <taxon>Pezizomycotina</taxon>
        <taxon>Sordariomycetes</taxon>
        <taxon>Hypocreomycetidae</taxon>
        <taxon>Hypocreales</taxon>
        <taxon>Ophiocordycipitaceae</taxon>
        <taxon>Purpureocillium</taxon>
    </lineage>
</organism>
<evidence type="ECO:0000313" key="3">
    <source>
        <dbReference type="Proteomes" id="UP000078240"/>
    </source>
</evidence>
<evidence type="ECO:0000256" key="1">
    <source>
        <dbReference type="SAM" id="MobiDB-lite"/>
    </source>
</evidence>
<reference evidence="2 3" key="1">
    <citation type="submission" date="2016-01" db="EMBL/GenBank/DDBJ databases">
        <title>Biosynthesis of antibiotic leucinostatins and their inhibition on Phytophthora in bio-control Purpureocillium lilacinum.</title>
        <authorList>
            <person name="Wang G."/>
            <person name="Liu Z."/>
            <person name="Lin R."/>
            <person name="Li E."/>
            <person name="Mao Z."/>
            <person name="Ling J."/>
            <person name="Yin W."/>
            <person name="Xie B."/>
        </authorList>
    </citation>
    <scope>NUCLEOTIDE SEQUENCE [LARGE SCALE GENOMIC DNA]</scope>
    <source>
        <strain evidence="2">PLBJ-1</strain>
    </source>
</reference>
<dbReference type="EMBL" id="LSBH01000003">
    <property type="protein sequence ID" value="OAQ81820.1"/>
    <property type="molecule type" value="Genomic_DNA"/>
</dbReference>
<proteinExistence type="predicted"/>
<sequence length="268" mass="29776">MPAPARATPRRVTTRLDARRRQQGRNTSLPDSNVPRDAKVLKLLGLRRLQATPTRPSNLQCLPDGLPDAHRWQITLSVSCGSWSMPRFGSECPSPGPGSSLALIPPVRSRRCAKYFARVEHPLDVANGRWSGPLPPWMCKYTPGEAFGQALPPELRAQTKPGVPPDLLRMFAPIPSVELFSSLCPSELRSVPCLCCGGHLAENLQSRHGLFRSARSQQPADRWKRDDGSGRWQWPPCDTFKQPSAFRIPVADHFQQQKPMINALVRAA</sequence>